<evidence type="ECO:0000313" key="7">
    <source>
        <dbReference type="Proteomes" id="UP000199409"/>
    </source>
</evidence>
<evidence type="ECO:0000256" key="3">
    <source>
        <dbReference type="PROSITE-ProRule" id="PRU01091"/>
    </source>
</evidence>
<sequence>MTVFIISKTTAPLINLTQNLKLENIETSLVERWENLHSEIGSDDLQFVVLICPSPEVEGLRLCRQIRNDYHGILILITEKPDPSLNLLALEMGADIVLPLNAGTALITAQIKALLRRFVTCEPEPVQTFGHLTVDANRRDVFITGQPAQLSTVEFNLLWLLVKQAGRVVSRERIHNELYNSSYNGYDRGIDIYISRIRKKIGDNPVAPRYLKTVRGVGYQFVAASSEQPIHSQESYKLLHS</sequence>
<evidence type="ECO:0000259" key="5">
    <source>
        <dbReference type="PROSITE" id="PS51755"/>
    </source>
</evidence>
<dbReference type="InterPro" id="IPR001867">
    <property type="entry name" value="OmpR/PhoB-type_DNA-bd"/>
</dbReference>
<dbReference type="GO" id="GO:0000976">
    <property type="term" value="F:transcription cis-regulatory region binding"/>
    <property type="evidence" value="ECO:0007669"/>
    <property type="project" value="TreeGrafter"/>
</dbReference>
<dbReference type="GO" id="GO:0005829">
    <property type="term" value="C:cytosol"/>
    <property type="evidence" value="ECO:0007669"/>
    <property type="project" value="TreeGrafter"/>
</dbReference>
<keyword evidence="7" id="KW-1185">Reference proteome</keyword>
<dbReference type="InterPro" id="IPR036388">
    <property type="entry name" value="WH-like_DNA-bd_sf"/>
</dbReference>
<dbReference type="SUPFAM" id="SSF46894">
    <property type="entry name" value="C-terminal effector domain of the bipartite response regulators"/>
    <property type="match status" value="1"/>
</dbReference>
<dbReference type="PANTHER" id="PTHR48111:SF47">
    <property type="entry name" value="TRANSCRIPTIONAL REGULATORY PROTEIN RSTA"/>
    <property type="match status" value="1"/>
</dbReference>
<feature type="domain" description="Response regulatory" evidence="4">
    <location>
        <begin position="2"/>
        <end position="115"/>
    </location>
</feature>
<dbReference type="InterPro" id="IPR011006">
    <property type="entry name" value="CheY-like_superfamily"/>
</dbReference>
<dbReference type="GO" id="GO:0006355">
    <property type="term" value="P:regulation of DNA-templated transcription"/>
    <property type="evidence" value="ECO:0007669"/>
    <property type="project" value="InterPro"/>
</dbReference>
<dbReference type="RefSeq" id="WP_175498243.1">
    <property type="nucleotide sequence ID" value="NZ_FNQN01000001.1"/>
</dbReference>
<dbReference type="STRING" id="37625.SAMN05660420_00517"/>
<dbReference type="InterPro" id="IPR016032">
    <property type="entry name" value="Sig_transdc_resp-reg_C-effctor"/>
</dbReference>
<gene>
    <name evidence="6" type="ORF">SAMN05660420_00517</name>
</gene>
<dbReference type="Gene3D" id="1.10.10.10">
    <property type="entry name" value="Winged helix-like DNA-binding domain superfamily/Winged helix DNA-binding domain"/>
    <property type="match status" value="1"/>
</dbReference>
<dbReference type="PROSITE" id="PS51755">
    <property type="entry name" value="OMPR_PHOB"/>
    <property type="match status" value="1"/>
</dbReference>
<accession>A0A1H3W7E7</accession>
<keyword evidence="1 3" id="KW-0238">DNA-binding</keyword>
<dbReference type="CDD" id="cd00383">
    <property type="entry name" value="trans_reg_C"/>
    <property type="match status" value="1"/>
</dbReference>
<comment type="caution">
    <text evidence="2">Lacks conserved residue(s) required for the propagation of feature annotation.</text>
</comment>
<name>A0A1H3W7E7_9BACT</name>
<dbReference type="GO" id="GO:0032993">
    <property type="term" value="C:protein-DNA complex"/>
    <property type="evidence" value="ECO:0007669"/>
    <property type="project" value="TreeGrafter"/>
</dbReference>
<dbReference type="Proteomes" id="UP000199409">
    <property type="component" value="Unassembled WGS sequence"/>
</dbReference>
<evidence type="ECO:0000256" key="1">
    <source>
        <dbReference type="ARBA" id="ARBA00023125"/>
    </source>
</evidence>
<dbReference type="SUPFAM" id="SSF52172">
    <property type="entry name" value="CheY-like"/>
    <property type="match status" value="1"/>
</dbReference>
<dbReference type="EMBL" id="FNQN01000001">
    <property type="protein sequence ID" value="SDZ83025.1"/>
    <property type="molecule type" value="Genomic_DNA"/>
</dbReference>
<dbReference type="InterPro" id="IPR039420">
    <property type="entry name" value="WalR-like"/>
</dbReference>
<dbReference type="AlphaFoldDB" id="A0A1H3W7E7"/>
<feature type="domain" description="OmpR/PhoB-type" evidence="5">
    <location>
        <begin position="124"/>
        <end position="223"/>
    </location>
</feature>
<evidence type="ECO:0000256" key="2">
    <source>
        <dbReference type="PROSITE-ProRule" id="PRU00169"/>
    </source>
</evidence>
<protein>
    <submittedName>
        <fullName evidence="6">Two-component system, OmpR family, response regulator RstA</fullName>
    </submittedName>
</protein>
<evidence type="ECO:0000259" key="4">
    <source>
        <dbReference type="PROSITE" id="PS50110"/>
    </source>
</evidence>
<dbReference type="InterPro" id="IPR001789">
    <property type="entry name" value="Sig_transdc_resp-reg_receiver"/>
</dbReference>
<proteinExistence type="predicted"/>
<dbReference type="SMART" id="SM00862">
    <property type="entry name" value="Trans_reg_C"/>
    <property type="match status" value="1"/>
</dbReference>
<dbReference type="Gene3D" id="3.40.50.2300">
    <property type="match status" value="1"/>
</dbReference>
<feature type="DNA-binding region" description="OmpR/PhoB-type" evidence="3">
    <location>
        <begin position="124"/>
        <end position="223"/>
    </location>
</feature>
<reference evidence="6 7" key="1">
    <citation type="submission" date="2016-10" db="EMBL/GenBank/DDBJ databases">
        <authorList>
            <person name="de Groot N.N."/>
        </authorList>
    </citation>
    <scope>NUCLEOTIDE SEQUENCE [LARGE SCALE GENOMIC DNA]</scope>
    <source>
        <strain evidence="6 7">DSM 7343</strain>
    </source>
</reference>
<dbReference type="PANTHER" id="PTHR48111">
    <property type="entry name" value="REGULATOR OF RPOS"/>
    <property type="match status" value="1"/>
</dbReference>
<evidence type="ECO:0000313" key="6">
    <source>
        <dbReference type="EMBL" id="SDZ83025.1"/>
    </source>
</evidence>
<dbReference type="Pfam" id="PF00486">
    <property type="entry name" value="Trans_reg_C"/>
    <property type="match status" value="1"/>
</dbReference>
<dbReference type="GO" id="GO:0000156">
    <property type="term" value="F:phosphorelay response regulator activity"/>
    <property type="evidence" value="ECO:0007669"/>
    <property type="project" value="TreeGrafter"/>
</dbReference>
<organism evidence="6 7">
    <name type="scientific">Desulfuromusa kysingii</name>
    <dbReference type="NCBI Taxonomy" id="37625"/>
    <lineage>
        <taxon>Bacteria</taxon>
        <taxon>Pseudomonadati</taxon>
        <taxon>Thermodesulfobacteriota</taxon>
        <taxon>Desulfuromonadia</taxon>
        <taxon>Desulfuromonadales</taxon>
        <taxon>Geopsychrobacteraceae</taxon>
        <taxon>Desulfuromusa</taxon>
    </lineage>
</organism>
<dbReference type="PROSITE" id="PS50110">
    <property type="entry name" value="RESPONSE_REGULATORY"/>
    <property type="match status" value="1"/>
</dbReference>